<dbReference type="InParanoid" id="A0A371RFC7"/>
<evidence type="ECO:0000259" key="13">
    <source>
        <dbReference type="Pfam" id="PF00742"/>
    </source>
</evidence>
<dbReference type="FunFam" id="3.30.360.10:FF:000005">
    <property type="entry name" value="Homoserine dehydrogenase"/>
    <property type="match status" value="1"/>
</dbReference>
<evidence type="ECO:0000256" key="11">
    <source>
        <dbReference type="PIRSR" id="PIRSR000098-2"/>
    </source>
</evidence>
<dbReference type="UniPathway" id="UPA00050">
    <property type="reaction ID" value="UER00063"/>
</dbReference>
<dbReference type="Gene3D" id="3.40.50.720">
    <property type="entry name" value="NAD(P)-binding Rossmann-like Domain"/>
    <property type="match status" value="1"/>
</dbReference>
<feature type="binding site" evidence="11">
    <location>
        <begin position="8"/>
        <end position="15"/>
    </location>
    <ligand>
        <name>NADP(+)</name>
        <dbReference type="ChEBI" id="CHEBI:58349"/>
    </ligand>
</feature>
<feature type="domain" description="Homoserine dehydrogenase catalytic" evidence="13">
    <location>
        <begin position="135"/>
        <end position="320"/>
    </location>
</feature>
<dbReference type="GO" id="GO:0009088">
    <property type="term" value="P:threonine biosynthetic process"/>
    <property type="evidence" value="ECO:0007669"/>
    <property type="project" value="UniProtKB-UniPathway"/>
</dbReference>
<dbReference type="Pfam" id="PF00742">
    <property type="entry name" value="Homoserine_dh"/>
    <property type="match status" value="1"/>
</dbReference>
<evidence type="ECO:0000256" key="6">
    <source>
        <dbReference type="ARBA" id="ARBA00022605"/>
    </source>
</evidence>
<dbReference type="SUPFAM" id="SSF55347">
    <property type="entry name" value="Glyceraldehyde-3-phosphate dehydrogenase-like, C-terminal domain"/>
    <property type="match status" value="1"/>
</dbReference>
<evidence type="ECO:0000256" key="10">
    <source>
        <dbReference type="PIRSR" id="PIRSR000098-1"/>
    </source>
</evidence>
<dbReference type="Gene3D" id="3.30.360.10">
    <property type="entry name" value="Dihydrodipicolinate Reductase, domain 2"/>
    <property type="match status" value="1"/>
</dbReference>
<reference evidence="15 16" key="1">
    <citation type="submission" date="2018-08" db="EMBL/GenBank/DDBJ databases">
        <title>Parvularcula sp. SM1705, isolated from surface water of the South Sea China.</title>
        <authorList>
            <person name="Sun L."/>
        </authorList>
    </citation>
    <scope>NUCLEOTIDE SEQUENCE [LARGE SCALE GENOMIC DNA]</scope>
    <source>
        <strain evidence="15 16">SM1705</strain>
    </source>
</reference>
<keyword evidence="8 15" id="KW-0560">Oxidoreductase</keyword>
<protein>
    <recommendedName>
        <fullName evidence="5">Homoserine dehydrogenase</fullName>
        <ecNumber evidence="4">1.1.1.3</ecNumber>
    </recommendedName>
</protein>
<dbReference type="PROSITE" id="PS01042">
    <property type="entry name" value="HOMOSER_DHGENASE"/>
    <property type="match status" value="1"/>
</dbReference>
<dbReference type="Pfam" id="PF03447">
    <property type="entry name" value="NAD_binding_3"/>
    <property type="match status" value="1"/>
</dbReference>
<evidence type="ECO:0000256" key="9">
    <source>
        <dbReference type="ARBA" id="ARBA00023167"/>
    </source>
</evidence>
<dbReference type="PIRSF" id="PIRSF000098">
    <property type="entry name" value="Homoser_dehydrog"/>
    <property type="match status" value="1"/>
</dbReference>
<feature type="binding site" evidence="11">
    <location>
        <position position="103"/>
    </location>
    <ligand>
        <name>NADPH</name>
        <dbReference type="ChEBI" id="CHEBI:57783"/>
    </ligand>
</feature>
<proteinExistence type="inferred from homology"/>
<evidence type="ECO:0000256" key="4">
    <source>
        <dbReference type="ARBA" id="ARBA00013213"/>
    </source>
</evidence>
<comment type="pathway">
    <text evidence="2">Amino-acid biosynthesis; L-methionine biosynthesis via de novo pathway; L-homoserine from L-aspartate: step 3/3.</text>
</comment>
<dbReference type="EMBL" id="QUQO01000001">
    <property type="protein sequence ID" value="RFB04154.1"/>
    <property type="molecule type" value="Genomic_DNA"/>
</dbReference>
<evidence type="ECO:0000256" key="12">
    <source>
        <dbReference type="RuleBase" id="RU004171"/>
    </source>
</evidence>
<dbReference type="InterPro" id="IPR019811">
    <property type="entry name" value="HDH_CS"/>
</dbReference>
<sequence length="426" mass="44144">MTLRIGIAGLGTVGGGLLSLLTEDGRARMIGSDIAVTGVSARTKNKARAVPIDAYDWYDDPVALAEAPGTDVFVELMGGAEGPAREAVTAALKAGKSVATANKALIAAHGEELARLAEENGGALKFEAAVAGGTPIVRALRDNLAPCRVEAVSGILNGTCNFVLDQMANHGVAYDDAVVQAQEAGFAEADPSLDVDGIDAAQKLAILAMLAFDGTVNPELITEQNNIFAVHGISNITLDDIRFARRFGFVIKLVGEAKRAGDDITMAVSPTFVATGHAFSKMEGAGNAVAVIADPLGELLFTGPGAGAGATASAVASDIVSLARKDGGPVFTAPVDRLRPLPVREGGEELRLYALRLRAEEGELDEEAVTAALAEAGCFTSRCELVGDDLMITTSPIDEKTLSSARTLLFTRGLARTENTFPILTL</sequence>
<gene>
    <name evidence="15" type="ORF">DX908_01975</name>
</gene>
<keyword evidence="7" id="KW-0791">Threonine biosynthesis</keyword>
<evidence type="ECO:0000256" key="7">
    <source>
        <dbReference type="ARBA" id="ARBA00022697"/>
    </source>
</evidence>
<dbReference type="NCBIfam" id="NF004976">
    <property type="entry name" value="PRK06349.1"/>
    <property type="match status" value="1"/>
</dbReference>
<evidence type="ECO:0000256" key="8">
    <source>
        <dbReference type="ARBA" id="ARBA00023002"/>
    </source>
</evidence>
<comment type="similarity">
    <text evidence="3 12">Belongs to the homoserine dehydrogenase family.</text>
</comment>
<keyword evidence="6" id="KW-0028">Amino-acid biosynthesis</keyword>
<feature type="active site" description="Proton donor" evidence="10">
    <location>
        <position position="203"/>
    </location>
</feature>
<evidence type="ECO:0000256" key="3">
    <source>
        <dbReference type="ARBA" id="ARBA00006753"/>
    </source>
</evidence>
<dbReference type="GO" id="GO:0004412">
    <property type="term" value="F:homoserine dehydrogenase activity"/>
    <property type="evidence" value="ECO:0007669"/>
    <property type="project" value="UniProtKB-EC"/>
</dbReference>
<dbReference type="InterPro" id="IPR005106">
    <property type="entry name" value="Asp/hSer_DH_NAD-bd"/>
</dbReference>
<dbReference type="OrthoDB" id="9808167at2"/>
<keyword evidence="9" id="KW-0486">Methionine biosynthesis</keyword>
<evidence type="ECO:0000313" key="15">
    <source>
        <dbReference type="EMBL" id="RFB04154.1"/>
    </source>
</evidence>
<dbReference type="RefSeq" id="WP_116390782.1">
    <property type="nucleotide sequence ID" value="NZ_QUQO01000001.1"/>
</dbReference>
<feature type="domain" description="Aspartate/homoserine dehydrogenase NAD-binding" evidence="14">
    <location>
        <begin position="9"/>
        <end position="126"/>
    </location>
</feature>
<dbReference type="InterPro" id="IPR001342">
    <property type="entry name" value="HDH_cat"/>
</dbReference>
<evidence type="ECO:0000256" key="5">
    <source>
        <dbReference type="ARBA" id="ARBA00013376"/>
    </source>
</evidence>
<organism evidence="15 16">
    <name type="scientific">Parvularcula marina</name>
    <dbReference type="NCBI Taxonomy" id="2292771"/>
    <lineage>
        <taxon>Bacteria</taxon>
        <taxon>Pseudomonadati</taxon>
        <taxon>Pseudomonadota</taxon>
        <taxon>Alphaproteobacteria</taxon>
        <taxon>Parvularculales</taxon>
        <taxon>Parvularculaceae</taxon>
        <taxon>Parvularcula</taxon>
    </lineage>
</organism>
<dbReference type="AlphaFoldDB" id="A0A371RFC7"/>
<evidence type="ECO:0000256" key="2">
    <source>
        <dbReference type="ARBA" id="ARBA00005062"/>
    </source>
</evidence>
<dbReference type="SUPFAM" id="SSF51735">
    <property type="entry name" value="NAD(P)-binding Rossmann-fold domains"/>
    <property type="match status" value="1"/>
</dbReference>
<keyword evidence="16" id="KW-1185">Reference proteome</keyword>
<dbReference type="Gene3D" id="3.30.70.260">
    <property type="match status" value="1"/>
</dbReference>
<dbReference type="PANTHER" id="PTHR43331:SF1">
    <property type="entry name" value="HOMOSERINE DEHYDROGENASE"/>
    <property type="match status" value="1"/>
</dbReference>
<name>A0A371RFC7_9PROT</name>
<dbReference type="GO" id="GO:0009086">
    <property type="term" value="P:methionine biosynthetic process"/>
    <property type="evidence" value="ECO:0007669"/>
    <property type="project" value="UniProtKB-KW"/>
</dbReference>
<dbReference type="EC" id="1.1.1.3" evidence="4"/>
<dbReference type="InterPro" id="IPR016204">
    <property type="entry name" value="HDH"/>
</dbReference>
<dbReference type="GO" id="GO:0050661">
    <property type="term" value="F:NADP binding"/>
    <property type="evidence" value="ECO:0007669"/>
    <property type="project" value="InterPro"/>
</dbReference>
<comment type="pathway">
    <text evidence="1">Amino-acid biosynthesis; L-threonine biosynthesis; L-threonine from L-aspartate: step 3/5.</text>
</comment>
<dbReference type="Proteomes" id="UP000264589">
    <property type="component" value="Unassembled WGS sequence"/>
</dbReference>
<evidence type="ECO:0000259" key="14">
    <source>
        <dbReference type="Pfam" id="PF03447"/>
    </source>
</evidence>
<dbReference type="PANTHER" id="PTHR43331">
    <property type="entry name" value="HOMOSERINE DEHYDROGENASE"/>
    <property type="match status" value="1"/>
</dbReference>
<evidence type="ECO:0000256" key="1">
    <source>
        <dbReference type="ARBA" id="ARBA00005056"/>
    </source>
</evidence>
<evidence type="ECO:0000313" key="16">
    <source>
        <dbReference type="Proteomes" id="UP000264589"/>
    </source>
</evidence>
<dbReference type="InterPro" id="IPR036291">
    <property type="entry name" value="NAD(P)-bd_dom_sf"/>
</dbReference>
<accession>A0A371RFC7</accession>
<keyword evidence="11" id="KW-0521">NADP</keyword>
<feature type="binding site" evidence="11">
    <location>
        <position position="188"/>
    </location>
    <ligand>
        <name>L-homoserine</name>
        <dbReference type="ChEBI" id="CHEBI:57476"/>
    </ligand>
</feature>
<dbReference type="UniPathway" id="UPA00051">
    <property type="reaction ID" value="UER00465"/>
</dbReference>
<comment type="caution">
    <text evidence="15">The sequence shown here is derived from an EMBL/GenBank/DDBJ whole genome shotgun (WGS) entry which is preliminary data.</text>
</comment>